<organism evidence="2 3">
    <name type="scientific">Buttiauxella noackiae ATCC 51607</name>
    <dbReference type="NCBI Taxonomy" id="1354255"/>
    <lineage>
        <taxon>Bacteria</taxon>
        <taxon>Pseudomonadati</taxon>
        <taxon>Pseudomonadota</taxon>
        <taxon>Gammaproteobacteria</taxon>
        <taxon>Enterobacterales</taxon>
        <taxon>Enterobacteriaceae</taxon>
        <taxon>Buttiauxella</taxon>
    </lineage>
</organism>
<comment type="caution">
    <text evidence="2">The sequence shown here is derived from an EMBL/GenBank/DDBJ whole genome shotgun (WGS) entry which is preliminary data.</text>
</comment>
<evidence type="ECO:0008006" key="4">
    <source>
        <dbReference type="Google" id="ProtNLM"/>
    </source>
</evidence>
<feature type="signal peptide" evidence="1">
    <location>
        <begin position="1"/>
        <end position="19"/>
    </location>
</feature>
<dbReference type="PATRIC" id="fig|1354255.3.peg.999"/>
<reference evidence="2 3" key="1">
    <citation type="submission" date="2016-04" db="EMBL/GenBank/DDBJ databases">
        <title>ATOL: Assembling a taxonomically balanced genome-scale reconstruction of the evolutionary history of the Enterobacteriaceae.</title>
        <authorList>
            <person name="Plunkett G.III."/>
            <person name="Neeno-Eckwall E.C."/>
            <person name="Glasner J.D."/>
            <person name="Perna N.T."/>
        </authorList>
    </citation>
    <scope>NUCLEOTIDE SEQUENCE [LARGE SCALE GENOMIC DNA]</scope>
    <source>
        <strain evidence="2 3">ATCC 51607</strain>
    </source>
</reference>
<keyword evidence="3" id="KW-1185">Reference proteome</keyword>
<dbReference type="AlphaFoldDB" id="A0A1B7HX61"/>
<proteinExistence type="predicted"/>
<dbReference type="RefSeq" id="WP_064553957.1">
    <property type="nucleotide sequence ID" value="NZ_LXEO01000012.1"/>
</dbReference>
<keyword evidence="1" id="KW-0732">Signal</keyword>
<evidence type="ECO:0000313" key="3">
    <source>
        <dbReference type="Proteomes" id="UP000078286"/>
    </source>
</evidence>
<feature type="chain" id="PRO_5008593417" description="Lipoprotein" evidence="1">
    <location>
        <begin position="20"/>
        <end position="68"/>
    </location>
</feature>
<gene>
    <name evidence="2" type="ORF">M979_0976</name>
</gene>
<dbReference type="Proteomes" id="UP000078286">
    <property type="component" value="Unassembled WGS sequence"/>
</dbReference>
<evidence type="ECO:0000313" key="2">
    <source>
        <dbReference type="EMBL" id="OAT20239.1"/>
    </source>
</evidence>
<protein>
    <recommendedName>
        <fullName evidence="4">Lipoprotein</fullName>
    </recommendedName>
</protein>
<dbReference type="PROSITE" id="PS51257">
    <property type="entry name" value="PROKAR_LIPOPROTEIN"/>
    <property type="match status" value="1"/>
</dbReference>
<accession>A0A1B7HX61</accession>
<evidence type="ECO:0000256" key="1">
    <source>
        <dbReference type="SAM" id="SignalP"/>
    </source>
</evidence>
<name>A0A1B7HX61_9ENTR</name>
<sequence>MIKFLIPGFIVVAFIAACATAPAKRIAECENHGERAGVCAAHEWDFDLESPYPDNNLSVLASRVTAQK</sequence>
<dbReference type="EMBL" id="LXEO01000012">
    <property type="protein sequence ID" value="OAT20239.1"/>
    <property type="molecule type" value="Genomic_DNA"/>
</dbReference>